<accession>A0A7S3AK41</accession>
<dbReference type="EMBL" id="HBHX01011175">
    <property type="protein sequence ID" value="CAE0105550.1"/>
    <property type="molecule type" value="Transcribed_RNA"/>
</dbReference>
<evidence type="ECO:0000313" key="1">
    <source>
        <dbReference type="EMBL" id="CAE0105550.1"/>
    </source>
</evidence>
<sequence length="239" mass="26942">MEAHAALAAAFAHCRCHARSRTARRAAATSVRCSRLRVAVGAWARTGWLRQLPDGLARRGVVRRNFSGWVQLVQESRHVAAVLLVAAVGWHAAATKLKTLLTLRRHQLLGWGRAAAARQQMALQRAAALARAMEAWTAPLRREILVHLFSRRLRARRGLRRLRRVGIGAEAHRRLARAARSWLLLGTWRGWRRFCSLHQRYDRLLAPLRRSAHGGMPWHRGGSKLQVELGSCGLYLLTP</sequence>
<proteinExistence type="predicted"/>
<reference evidence="1" key="1">
    <citation type="submission" date="2021-01" db="EMBL/GenBank/DDBJ databases">
        <authorList>
            <person name="Corre E."/>
            <person name="Pelletier E."/>
            <person name="Niang G."/>
            <person name="Scheremetjew M."/>
            <person name="Finn R."/>
            <person name="Kale V."/>
            <person name="Holt S."/>
            <person name="Cochrane G."/>
            <person name="Meng A."/>
            <person name="Brown T."/>
            <person name="Cohen L."/>
        </authorList>
    </citation>
    <scope>NUCLEOTIDE SEQUENCE</scope>
    <source>
        <strain evidence="1">CCMP281</strain>
    </source>
</reference>
<gene>
    <name evidence="1" type="ORF">HERI1096_LOCUS6208</name>
</gene>
<protein>
    <submittedName>
        <fullName evidence="1">Uncharacterized protein</fullName>
    </submittedName>
</protein>
<organism evidence="1">
    <name type="scientific">Haptolina ericina</name>
    <dbReference type="NCBI Taxonomy" id="156174"/>
    <lineage>
        <taxon>Eukaryota</taxon>
        <taxon>Haptista</taxon>
        <taxon>Haptophyta</taxon>
        <taxon>Prymnesiophyceae</taxon>
        <taxon>Prymnesiales</taxon>
        <taxon>Prymnesiaceae</taxon>
        <taxon>Haptolina</taxon>
    </lineage>
</organism>
<name>A0A7S3AK41_9EUKA</name>
<dbReference type="AlphaFoldDB" id="A0A7S3AK41"/>